<evidence type="ECO:0000256" key="3">
    <source>
        <dbReference type="ARBA" id="ARBA00022777"/>
    </source>
</evidence>
<keyword evidence="2 4" id="KW-0808">Transferase</keyword>
<dbReference type="InterPro" id="IPR050406">
    <property type="entry name" value="FGGY_Carb_Kinase"/>
</dbReference>
<dbReference type="Pfam" id="PF02782">
    <property type="entry name" value="FGGY_C"/>
    <property type="match status" value="1"/>
</dbReference>
<feature type="domain" description="Carbohydrate kinase FGGY N-terminal" evidence="5">
    <location>
        <begin position="2"/>
        <end position="97"/>
    </location>
</feature>
<dbReference type="GO" id="GO:0005975">
    <property type="term" value="P:carbohydrate metabolic process"/>
    <property type="evidence" value="ECO:0007669"/>
    <property type="project" value="InterPro"/>
</dbReference>
<dbReference type="Gene3D" id="3.30.420.40">
    <property type="match status" value="2"/>
</dbReference>
<comment type="similarity">
    <text evidence="1 4">Belongs to the FGGY kinase family.</text>
</comment>
<keyword evidence="3 4" id="KW-0418">Kinase</keyword>
<dbReference type="Pfam" id="PF00370">
    <property type="entry name" value="FGGY_N"/>
    <property type="match status" value="1"/>
</dbReference>
<dbReference type="EMBL" id="CP159289">
    <property type="protein sequence ID" value="XCH27918.1"/>
    <property type="molecule type" value="Genomic_DNA"/>
</dbReference>
<evidence type="ECO:0000259" key="6">
    <source>
        <dbReference type="Pfam" id="PF02782"/>
    </source>
</evidence>
<feature type="domain" description="Carbohydrate kinase FGGY C-terminal" evidence="6">
    <location>
        <begin position="106"/>
        <end position="290"/>
    </location>
</feature>
<organism evidence="7">
    <name type="scientific">Dyadobacter sp. 676</name>
    <dbReference type="NCBI Taxonomy" id="3088362"/>
    <lineage>
        <taxon>Bacteria</taxon>
        <taxon>Pseudomonadati</taxon>
        <taxon>Bacteroidota</taxon>
        <taxon>Cytophagia</taxon>
        <taxon>Cytophagales</taxon>
        <taxon>Spirosomataceae</taxon>
        <taxon>Dyadobacter</taxon>
    </lineage>
</organism>
<accession>A0AAU8FU29</accession>
<evidence type="ECO:0000256" key="4">
    <source>
        <dbReference type="RuleBase" id="RU003733"/>
    </source>
</evidence>
<dbReference type="PROSITE" id="PS00445">
    <property type="entry name" value="FGGY_KINASES_2"/>
    <property type="match status" value="1"/>
</dbReference>
<gene>
    <name evidence="7" type="ORF">ABV298_08385</name>
</gene>
<name>A0AAU8FU29_9BACT</name>
<dbReference type="CDD" id="cd07770">
    <property type="entry name" value="ASKHA_NBD_FGGY_GntK"/>
    <property type="match status" value="1"/>
</dbReference>
<proteinExistence type="inferred from homology"/>
<reference evidence="7" key="1">
    <citation type="submission" date="2024-06" db="EMBL/GenBank/DDBJ databases">
        <title>Sequencing and assembly of the genome of Dyadobacter sp. strain 676, a symbiont of Cyamopsis tetragonoloba.</title>
        <authorList>
            <person name="Guro P."/>
            <person name="Sazanova A."/>
            <person name="Kuznetsova I."/>
            <person name="Belimov A."/>
            <person name="Safronova V."/>
        </authorList>
    </citation>
    <scope>NUCLEOTIDE SEQUENCE</scope>
    <source>
        <strain evidence="7">676</strain>
    </source>
</reference>
<evidence type="ECO:0000256" key="1">
    <source>
        <dbReference type="ARBA" id="ARBA00009156"/>
    </source>
</evidence>
<dbReference type="AlphaFoldDB" id="A0AAU8FU29"/>
<dbReference type="InterPro" id="IPR018483">
    <property type="entry name" value="Carb_kinase_FGGY_CS"/>
</dbReference>
<dbReference type="PANTHER" id="PTHR43095:SF2">
    <property type="entry name" value="GLUCONOKINASE"/>
    <property type="match status" value="1"/>
</dbReference>
<sequence>MYRKAGKFVGVKEYIVYRLTGEFLVDYSIASATGMFNIRELQWDVYTLKKLGLKAEKLPKTVSPYHIVKLPKNNAAGVPEGVPLVMGASDGCLANLGSGAIRTGSMAVTIGTSAAVRICSGKPFTDPLMQTFCYVLDEKTYIVGGPSNNGAVIFEWLMHTFFPKEEYDAVFEEAGGIKPGSEGLLFYPYLLGERAPLWSSSVRGGFSGLDITHTRAHFARAVMEGILLNLYSVGKTLMEMQEISVIYANGGFARSTTWVQMLSDVFGKTVKLNETVETGAVGAAMMGLKALGFAKDFSELTAFTKVGKEFDPENAVHEKYDALARKFSKGAQLMMSHAV</sequence>
<evidence type="ECO:0000313" key="7">
    <source>
        <dbReference type="EMBL" id="XCH27918.1"/>
    </source>
</evidence>
<protein>
    <submittedName>
        <fullName evidence="7">FGGY-family carbohydrate kinase</fullName>
    </submittedName>
</protein>
<dbReference type="SUPFAM" id="SSF53067">
    <property type="entry name" value="Actin-like ATPase domain"/>
    <property type="match status" value="2"/>
</dbReference>
<dbReference type="InterPro" id="IPR043129">
    <property type="entry name" value="ATPase_NBD"/>
</dbReference>
<dbReference type="GO" id="GO:0016301">
    <property type="term" value="F:kinase activity"/>
    <property type="evidence" value="ECO:0007669"/>
    <property type="project" value="UniProtKB-KW"/>
</dbReference>
<evidence type="ECO:0000256" key="2">
    <source>
        <dbReference type="ARBA" id="ARBA00022679"/>
    </source>
</evidence>
<evidence type="ECO:0000259" key="5">
    <source>
        <dbReference type="Pfam" id="PF00370"/>
    </source>
</evidence>
<dbReference type="InterPro" id="IPR018484">
    <property type="entry name" value="FGGY_N"/>
</dbReference>
<dbReference type="RefSeq" id="WP_353723156.1">
    <property type="nucleotide sequence ID" value="NZ_CP159289.1"/>
</dbReference>
<dbReference type="PANTHER" id="PTHR43095">
    <property type="entry name" value="SUGAR KINASE"/>
    <property type="match status" value="1"/>
</dbReference>
<dbReference type="InterPro" id="IPR018485">
    <property type="entry name" value="FGGY_C"/>
</dbReference>
<dbReference type="GO" id="GO:0016773">
    <property type="term" value="F:phosphotransferase activity, alcohol group as acceptor"/>
    <property type="evidence" value="ECO:0007669"/>
    <property type="project" value="InterPro"/>
</dbReference>